<dbReference type="InterPro" id="IPR037284">
    <property type="entry name" value="SUF_FeS_clus_asmbl_SufBD_sf"/>
</dbReference>
<dbReference type="PANTHER" id="PTHR30508">
    <property type="entry name" value="FES CLUSTER ASSEMBLY PROTEIN SUF"/>
    <property type="match status" value="1"/>
</dbReference>
<sequence length="391" mass="43611">MKANQTRHPWLQDLVDQASRQEDGLDLPPIERVNLHQWPLFDQAPASSQPTPPVNLPKPPEGVILCDWQTALEDHADLFKTHLQSVIPLDQHKVTAHHYRHLDRGLFIYVPDETQVKDWLELTIDLSQGPHQQVLLVMGRNSRLTLVESLYNQAAVPASQTYLAEIILEEGAQLDYIAKDQAKSQTTNYITRQARIKDQSQLQWAIASFNQGQSLVDTHALLEGSGAQADLALVAISDGNHQQVIDSKLTNAGSHSTAHIHQHGVVLDQGRLTMNGVGKIHKGAKLADAQQENRLLMLSDQARGDANPILMIDEFEVTAGHAASVAQVDETQLWYLMSRGIPRQEAEWLVIRGFLMQAISQIKDQAGRQVILQALDQQLQALDQPQENGHE</sequence>
<feature type="domain" description="SUF system FeS cluster assembly SufBD core" evidence="2">
    <location>
        <begin position="130"/>
        <end position="354"/>
    </location>
</feature>
<dbReference type="Pfam" id="PF01458">
    <property type="entry name" value="SUFBD_core"/>
    <property type="match status" value="1"/>
</dbReference>
<comment type="caution">
    <text evidence="3">The sequence shown here is derived from an EMBL/GenBank/DDBJ whole genome shotgun (WGS) entry which is preliminary data.</text>
</comment>
<dbReference type="SUPFAM" id="SSF101960">
    <property type="entry name" value="Stabilizer of iron transporter SufD"/>
    <property type="match status" value="1"/>
</dbReference>
<dbReference type="HOGENOM" id="CLU_026231_3_0_9"/>
<dbReference type="STRING" id="883113.HMPREF9708_00598"/>
<name>H3NHR3_9LACT</name>
<dbReference type="InterPro" id="IPR000825">
    <property type="entry name" value="SUF_FeS_clus_asmbl_SufBD_core"/>
</dbReference>
<dbReference type="EMBL" id="AGEG01000003">
    <property type="protein sequence ID" value="EHR37969.1"/>
    <property type="molecule type" value="Genomic_DNA"/>
</dbReference>
<protein>
    <submittedName>
        <fullName evidence="3">FeS assembly protein SufD</fullName>
    </submittedName>
</protein>
<dbReference type="OrthoDB" id="9803529at2"/>
<dbReference type="InterPro" id="IPR055346">
    <property type="entry name" value="Fe-S_cluster_assembly_SufBD"/>
</dbReference>
<keyword evidence="4" id="KW-1185">Reference proteome</keyword>
<evidence type="ECO:0000313" key="3">
    <source>
        <dbReference type="EMBL" id="EHR37969.1"/>
    </source>
</evidence>
<evidence type="ECO:0000259" key="2">
    <source>
        <dbReference type="Pfam" id="PF01458"/>
    </source>
</evidence>
<dbReference type="RefSeq" id="WP_006308625.1">
    <property type="nucleotide sequence ID" value="NZ_JH601133.1"/>
</dbReference>
<dbReference type="AlphaFoldDB" id="H3NHR3"/>
<dbReference type="Proteomes" id="UP000006190">
    <property type="component" value="Unassembled WGS sequence"/>
</dbReference>
<reference evidence="3 4" key="1">
    <citation type="submission" date="2012-01" db="EMBL/GenBank/DDBJ databases">
        <title>The Genome Sequence of Facklamia languida CCUG 37842.</title>
        <authorList>
            <consortium name="The Broad Institute Genome Sequencing Platform"/>
            <person name="Earl A."/>
            <person name="Ward D."/>
            <person name="Feldgarden M."/>
            <person name="Gevers D."/>
            <person name="Huys G."/>
            <person name="Young S.K."/>
            <person name="Zeng Q."/>
            <person name="Gargeya S."/>
            <person name="Fitzgerald M."/>
            <person name="Haas B."/>
            <person name="Abouelleil A."/>
            <person name="Alvarado L."/>
            <person name="Arachchi H.M."/>
            <person name="Berlin A."/>
            <person name="Chapman S.B."/>
            <person name="Gearin G."/>
            <person name="Goldberg J."/>
            <person name="Griggs A."/>
            <person name="Gujja S."/>
            <person name="Hansen M."/>
            <person name="Heiman D."/>
            <person name="Howarth C."/>
            <person name="Larimer J."/>
            <person name="Lui A."/>
            <person name="MacDonald P.J.P."/>
            <person name="McCowen C."/>
            <person name="Montmayeur A."/>
            <person name="Murphy C."/>
            <person name="Neiman D."/>
            <person name="Pearson M."/>
            <person name="Priest M."/>
            <person name="Roberts A."/>
            <person name="Saif S."/>
            <person name="Shea T."/>
            <person name="Sisk P."/>
            <person name="Stolte C."/>
            <person name="Sykes S."/>
            <person name="Wortman J."/>
            <person name="Nusbaum C."/>
            <person name="Birren B."/>
        </authorList>
    </citation>
    <scope>NUCLEOTIDE SEQUENCE [LARGE SCALE GENOMIC DNA]</scope>
    <source>
        <strain evidence="3 4">CCUG 37842</strain>
    </source>
</reference>
<evidence type="ECO:0000313" key="4">
    <source>
        <dbReference type="Proteomes" id="UP000006190"/>
    </source>
</evidence>
<dbReference type="eggNOG" id="COG0719">
    <property type="taxonomic scope" value="Bacteria"/>
</dbReference>
<organism evidence="3 4">
    <name type="scientific">Facklamia languida CCUG 37842</name>
    <dbReference type="NCBI Taxonomy" id="883113"/>
    <lineage>
        <taxon>Bacteria</taxon>
        <taxon>Bacillati</taxon>
        <taxon>Bacillota</taxon>
        <taxon>Bacilli</taxon>
        <taxon>Lactobacillales</taxon>
        <taxon>Aerococcaceae</taxon>
        <taxon>Facklamia</taxon>
    </lineage>
</organism>
<gene>
    <name evidence="3" type="ORF">HMPREF9708_00598</name>
</gene>
<dbReference type="GO" id="GO:0016226">
    <property type="term" value="P:iron-sulfur cluster assembly"/>
    <property type="evidence" value="ECO:0007669"/>
    <property type="project" value="InterPro"/>
</dbReference>
<accession>H3NHR3</accession>
<proteinExistence type="inferred from homology"/>
<evidence type="ECO:0000256" key="1">
    <source>
        <dbReference type="ARBA" id="ARBA00043967"/>
    </source>
</evidence>
<dbReference type="PANTHER" id="PTHR30508:SF1">
    <property type="entry name" value="UPF0051 PROTEIN ABCI8, CHLOROPLASTIC-RELATED"/>
    <property type="match status" value="1"/>
</dbReference>
<dbReference type="PATRIC" id="fig|883113.3.peg.601"/>
<comment type="similarity">
    <text evidence="1">Belongs to the iron-sulfur cluster assembly SufBD family.</text>
</comment>